<dbReference type="GO" id="GO:0051301">
    <property type="term" value="P:cell division"/>
    <property type="evidence" value="ECO:0007669"/>
    <property type="project" value="UniProtKB-KW"/>
</dbReference>
<accession>A0A699HW10</accession>
<dbReference type="GO" id="GO:0016887">
    <property type="term" value="F:ATP hydrolysis activity"/>
    <property type="evidence" value="ECO:0007669"/>
    <property type="project" value="TreeGrafter"/>
</dbReference>
<dbReference type="GO" id="GO:0030970">
    <property type="term" value="P:retrograde protein transport, ER to cytosol"/>
    <property type="evidence" value="ECO:0007669"/>
    <property type="project" value="TreeGrafter"/>
</dbReference>
<dbReference type="GO" id="GO:0031593">
    <property type="term" value="F:polyubiquitin modification-dependent protein binding"/>
    <property type="evidence" value="ECO:0007669"/>
    <property type="project" value="TreeGrafter"/>
</dbReference>
<proteinExistence type="predicted"/>
<reference evidence="1" key="1">
    <citation type="journal article" date="2019" name="Sci. Rep.">
        <title>Draft genome of Tanacetum cinerariifolium, the natural source of mosquito coil.</title>
        <authorList>
            <person name="Yamashiro T."/>
            <person name="Shiraishi A."/>
            <person name="Satake H."/>
            <person name="Nakayama K."/>
        </authorList>
    </citation>
    <scope>NUCLEOTIDE SEQUENCE</scope>
</reference>
<dbReference type="InterPro" id="IPR027417">
    <property type="entry name" value="P-loop_NTPase"/>
</dbReference>
<dbReference type="PANTHER" id="PTHR23077">
    <property type="entry name" value="AAA-FAMILY ATPASE"/>
    <property type="match status" value="1"/>
</dbReference>
<protein>
    <submittedName>
        <fullName evidence="1">Cell division cycle protein 48 homolog</fullName>
    </submittedName>
</protein>
<dbReference type="PANTHER" id="PTHR23077:SF200">
    <property type="entry name" value="CELL DIVISION CONTROL PROTEIN 48 HOMOLOG E"/>
    <property type="match status" value="1"/>
</dbReference>
<dbReference type="EMBL" id="BKCJ010214512">
    <property type="protein sequence ID" value="GEY83807.1"/>
    <property type="molecule type" value="Genomic_DNA"/>
</dbReference>
<name>A0A699HW10_TANCI</name>
<dbReference type="AlphaFoldDB" id="A0A699HW10"/>
<gene>
    <name evidence="1" type="ORF">Tci_455781</name>
</gene>
<dbReference type="InterPro" id="IPR050168">
    <property type="entry name" value="AAA_ATPase_domain"/>
</dbReference>
<sequence length="67" mass="7639">MEVPNYSSDDIGGLENIKRKLEETIQYHVEHLKKFKKFVMSPSKGVLFNGPPRFGKTLLAMAIAIKF</sequence>
<keyword evidence="1" id="KW-0131">Cell cycle</keyword>
<dbReference type="GO" id="GO:0005829">
    <property type="term" value="C:cytosol"/>
    <property type="evidence" value="ECO:0007669"/>
    <property type="project" value="TreeGrafter"/>
</dbReference>
<organism evidence="1">
    <name type="scientific">Tanacetum cinerariifolium</name>
    <name type="common">Dalmatian daisy</name>
    <name type="synonym">Chrysanthemum cinerariifolium</name>
    <dbReference type="NCBI Taxonomy" id="118510"/>
    <lineage>
        <taxon>Eukaryota</taxon>
        <taxon>Viridiplantae</taxon>
        <taxon>Streptophyta</taxon>
        <taxon>Embryophyta</taxon>
        <taxon>Tracheophyta</taxon>
        <taxon>Spermatophyta</taxon>
        <taxon>Magnoliopsida</taxon>
        <taxon>eudicotyledons</taxon>
        <taxon>Gunneridae</taxon>
        <taxon>Pentapetalae</taxon>
        <taxon>asterids</taxon>
        <taxon>campanulids</taxon>
        <taxon>Asterales</taxon>
        <taxon>Asteraceae</taxon>
        <taxon>Asteroideae</taxon>
        <taxon>Anthemideae</taxon>
        <taxon>Anthemidinae</taxon>
        <taxon>Tanacetum</taxon>
    </lineage>
</organism>
<dbReference type="GO" id="GO:0034098">
    <property type="term" value="C:VCP-NPL4-UFD1 AAA ATPase complex"/>
    <property type="evidence" value="ECO:0007669"/>
    <property type="project" value="TreeGrafter"/>
</dbReference>
<keyword evidence="1" id="KW-0132">Cell division</keyword>
<comment type="caution">
    <text evidence="1">The sequence shown here is derived from an EMBL/GenBank/DDBJ whole genome shotgun (WGS) entry which is preliminary data.</text>
</comment>
<evidence type="ECO:0000313" key="1">
    <source>
        <dbReference type="EMBL" id="GEY83807.1"/>
    </source>
</evidence>
<dbReference type="GO" id="GO:0005634">
    <property type="term" value="C:nucleus"/>
    <property type="evidence" value="ECO:0007669"/>
    <property type="project" value="TreeGrafter"/>
</dbReference>
<dbReference type="GO" id="GO:0051228">
    <property type="term" value="P:mitotic spindle disassembly"/>
    <property type="evidence" value="ECO:0007669"/>
    <property type="project" value="TreeGrafter"/>
</dbReference>
<dbReference type="SUPFAM" id="SSF52540">
    <property type="entry name" value="P-loop containing nucleoside triphosphate hydrolases"/>
    <property type="match status" value="1"/>
</dbReference>
<dbReference type="GO" id="GO:0097352">
    <property type="term" value="P:autophagosome maturation"/>
    <property type="evidence" value="ECO:0007669"/>
    <property type="project" value="TreeGrafter"/>
</dbReference>
<dbReference type="Gene3D" id="3.40.50.300">
    <property type="entry name" value="P-loop containing nucleotide triphosphate hydrolases"/>
    <property type="match status" value="1"/>
</dbReference>